<evidence type="ECO:0000259" key="3">
    <source>
        <dbReference type="Pfam" id="PF00144"/>
    </source>
</evidence>
<dbReference type="OrthoDB" id="9793489at2"/>
<dbReference type="PANTHER" id="PTHR46825">
    <property type="entry name" value="D-ALANYL-D-ALANINE-CARBOXYPEPTIDASE/ENDOPEPTIDASE AMPH"/>
    <property type="match status" value="1"/>
</dbReference>
<name>A0A502F4T2_9FLAO</name>
<gene>
    <name evidence="4" type="ORF">EAH81_00715</name>
</gene>
<keyword evidence="2" id="KW-0732">Signal</keyword>
<sequence>MLKLFISFTTILSFSILTAQEQTKTVMEPSAQIDQYLAEVVGKYNMPGISVAVIKNDKIIHRNNYGKANIEYDVPVSDKSIFRIYSLTKTIIVTGVFQLIEQNKLGLEDPISKYLPDLPATWNSVQIKHLVTHSSGLPDIVNYEQLPENEAREKVFADAIQFGKGEKYEYNQTNFWLLQKIIETVSKQNIETFIIENQFGDKTAANDVFFSTDSRDIFLNRVTPYDNFSGKIQIGLSNNGSYLSSCNGINITMDEFVKWDSKLNRNKLISEKSKNKMWELFQFSKTDHKFTFGWDERIINGHASYGFSGGRRAAYRNFPKDNLSIIFLANGIGSDANIEDIVNHIAYLVDNDIIDYGFAAYEALMKTAQENVSGLKNTFTTLKKDPKYSNVNFEEHLNRIGYILLYQYKKVPEAVSVFSLNAKEFPKSSNVYDSLGEAYEVNKDLKNALLSYTKAMELNTDAGYKEKINKKIIELKELSK</sequence>
<evidence type="ECO:0000256" key="1">
    <source>
        <dbReference type="PROSITE-ProRule" id="PRU00339"/>
    </source>
</evidence>
<dbReference type="InterPro" id="IPR011990">
    <property type="entry name" value="TPR-like_helical_dom_sf"/>
</dbReference>
<proteinExistence type="predicted"/>
<dbReference type="PANTHER" id="PTHR46825:SF9">
    <property type="entry name" value="BETA-LACTAMASE-RELATED DOMAIN-CONTAINING PROTEIN"/>
    <property type="match status" value="1"/>
</dbReference>
<keyword evidence="1" id="KW-0802">TPR repeat</keyword>
<dbReference type="EMBL" id="RCZH01000001">
    <property type="protein sequence ID" value="TPG45158.1"/>
    <property type="molecule type" value="Genomic_DNA"/>
</dbReference>
<dbReference type="AlphaFoldDB" id="A0A502F4T2"/>
<evidence type="ECO:0000256" key="2">
    <source>
        <dbReference type="SAM" id="SignalP"/>
    </source>
</evidence>
<dbReference type="RefSeq" id="WP_140502504.1">
    <property type="nucleotide sequence ID" value="NZ_RCZH01000001.1"/>
</dbReference>
<protein>
    <submittedName>
        <fullName evidence="4">Class A beta-lactamase-related serine hydrolase</fullName>
    </submittedName>
</protein>
<keyword evidence="4" id="KW-0378">Hydrolase</keyword>
<feature type="repeat" description="TPR" evidence="1">
    <location>
        <begin position="429"/>
        <end position="462"/>
    </location>
</feature>
<dbReference type="InterPro" id="IPR001466">
    <property type="entry name" value="Beta-lactam-related"/>
</dbReference>
<dbReference type="Gene3D" id="3.40.710.10">
    <property type="entry name" value="DD-peptidase/beta-lactamase superfamily"/>
    <property type="match status" value="1"/>
</dbReference>
<dbReference type="PROSITE" id="PS50005">
    <property type="entry name" value="TPR"/>
    <property type="match status" value="1"/>
</dbReference>
<reference evidence="4 5" key="1">
    <citation type="journal article" date="2019" name="Environ. Microbiol.">
        <title>Species interactions and distinct microbial communities in high Arctic permafrost affected cryosols are associated with the CH4 and CO2 gas fluxes.</title>
        <authorList>
            <person name="Altshuler I."/>
            <person name="Hamel J."/>
            <person name="Turney S."/>
            <person name="Magnuson E."/>
            <person name="Levesque R."/>
            <person name="Greer C."/>
            <person name="Whyte L.G."/>
        </authorList>
    </citation>
    <scope>NUCLEOTIDE SEQUENCE [LARGE SCALE GENOMIC DNA]</scope>
    <source>
        <strain evidence="4 5">42</strain>
    </source>
</reference>
<evidence type="ECO:0000313" key="5">
    <source>
        <dbReference type="Proteomes" id="UP000319700"/>
    </source>
</evidence>
<dbReference type="GO" id="GO:0016787">
    <property type="term" value="F:hydrolase activity"/>
    <property type="evidence" value="ECO:0007669"/>
    <property type="project" value="UniProtKB-KW"/>
</dbReference>
<dbReference type="Gene3D" id="1.25.40.10">
    <property type="entry name" value="Tetratricopeptide repeat domain"/>
    <property type="match status" value="1"/>
</dbReference>
<keyword evidence="5" id="KW-1185">Reference proteome</keyword>
<feature type="domain" description="Beta-lactamase-related" evidence="3">
    <location>
        <begin position="33"/>
        <end position="334"/>
    </location>
</feature>
<dbReference type="SUPFAM" id="SSF48452">
    <property type="entry name" value="TPR-like"/>
    <property type="match status" value="1"/>
</dbReference>
<comment type="caution">
    <text evidence="4">The sequence shown here is derived from an EMBL/GenBank/DDBJ whole genome shotgun (WGS) entry which is preliminary data.</text>
</comment>
<organism evidence="4 5">
    <name type="scientific">Flavobacterium pectinovorum</name>
    <dbReference type="NCBI Taxonomy" id="29533"/>
    <lineage>
        <taxon>Bacteria</taxon>
        <taxon>Pseudomonadati</taxon>
        <taxon>Bacteroidota</taxon>
        <taxon>Flavobacteriia</taxon>
        <taxon>Flavobacteriales</taxon>
        <taxon>Flavobacteriaceae</taxon>
        <taxon>Flavobacterium</taxon>
    </lineage>
</organism>
<accession>A0A502F4T2</accession>
<dbReference type="Proteomes" id="UP000319700">
    <property type="component" value="Unassembled WGS sequence"/>
</dbReference>
<feature type="signal peptide" evidence="2">
    <location>
        <begin position="1"/>
        <end position="19"/>
    </location>
</feature>
<dbReference type="SUPFAM" id="SSF56601">
    <property type="entry name" value="beta-lactamase/transpeptidase-like"/>
    <property type="match status" value="1"/>
</dbReference>
<feature type="chain" id="PRO_5021316973" evidence="2">
    <location>
        <begin position="20"/>
        <end position="480"/>
    </location>
</feature>
<evidence type="ECO:0000313" key="4">
    <source>
        <dbReference type="EMBL" id="TPG45158.1"/>
    </source>
</evidence>
<dbReference type="InterPro" id="IPR019734">
    <property type="entry name" value="TPR_rpt"/>
</dbReference>
<dbReference type="Pfam" id="PF00144">
    <property type="entry name" value="Beta-lactamase"/>
    <property type="match status" value="1"/>
</dbReference>
<dbReference type="InterPro" id="IPR012338">
    <property type="entry name" value="Beta-lactam/transpept-like"/>
</dbReference>
<dbReference type="InterPro" id="IPR050491">
    <property type="entry name" value="AmpC-like"/>
</dbReference>